<dbReference type="Proteomes" id="UP001056120">
    <property type="component" value="Linkage Group LG11"/>
</dbReference>
<gene>
    <name evidence="1" type="ORF">L1987_35498</name>
</gene>
<dbReference type="EMBL" id="CM042028">
    <property type="protein sequence ID" value="KAI3800188.1"/>
    <property type="molecule type" value="Genomic_DNA"/>
</dbReference>
<proteinExistence type="predicted"/>
<reference evidence="1 2" key="2">
    <citation type="journal article" date="2022" name="Mol. Ecol. Resour.">
        <title>The genomes of chicory, endive, great burdock and yacon provide insights into Asteraceae paleo-polyploidization history and plant inulin production.</title>
        <authorList>
            <person name="Fan W."/>
            <person name="Wang S."/>
            <person name="Wang H."/>
            <person name="Wang A."/>
            <person name="Jiang F."/>
            <person name="Liu H."/>
            <person name="Zhao H."/>
            <person name="Xu D."/>
            <person name="Zhang Y."/>
        </authorList>
    </citation>
    <scope>NUCLEOTIDE SEQUENCE [LARGE SCALE GENOMIC DNA]</scope>
    <source>
        <strain evidence="2">cv. Yunnan</strain>
        <tissue evidence="1">Leaves</tissue>
    </source>
</reference>
<organism evidence="1 2">
    <name type="scientific">Smallanthus sonchifolius</name>
    <dbReference type="NCBI Taxonomy" id="185202"/>
    <lineage>
        <taxon>Eukaryota</taxon>
        <taxon>Viridiplantae</taxon>
        <taxon>Streptophyta</taxon>
        <taxon>Embryophyta</taxon>
        <taxon>Tracheophyta</taxon>
        <taxon>Spermatophyta</taxon>
        <taxon>Magnoliopsida</taxon>
        <taxon>eudicotyledons</taxon>
        <taxon>Gunneridae</taxon>
        <taxon>Pentapetalae</taxon>
        <taxon>asterids</taxon>
        <taxon>campanulids</taxon>
        <taxon>Asterales</taxon>
        <taxon>Asteraceae</taxon>
        <taxon>Asteroideae</taxon>
        <taxon>Heliantheae alliance</taxon>
        <taxon>Millerieae</taxon>
        <taxon>Smallanthus</taxon>
    </lineage>
</organism>
<keyword evidence="2" id="KW-1185">Reference proteome</keyword>
<reference evidence="2" key="1">
    <citation type="journal article" date="2022" name="Mol. Ecol. Resour.">
        <title>The genomes of chicory, endive, great burdock and yacon provide insights into Asteraceae palaeo-polyploidization history and plant inulin production.</title>
        <authorList>
            <person name="Fan W."/>
            <person name="Wang S."/>
            <person name="Wang H."/>
            <person name="Wang A."/>
            <person name="Jiang F."/>
            <person name="Liu H."/>
            <person name="Zhao H."/>
            <person name="Xu D."/>
            <person name="Zhang Y."/>
        </authorList>
    </citation>
    <scope>NUCLEOTIDE SEQUENCE [LARGE SCALE GENOMIC DNA]</scope>
    <source>
        <strain evidence="2">cv. Yunnan</strain>
    </source>
</reference>
<evidence type="ECO:0000313" key="2">
    <source>
        <dbReference type="Proteomes" id="UP001056120"/>
    </source>
</evidence>
<sequence length="807" mass="89033">MPTSFLLSYFLFQIFMFSMAFTPQDNFLINCGSNTNAIIAGREFVGDSNKPGSGFTTSDKSISLSNPNKNSSDLYATARVFSSVSSYGFEINKTGTHLVRLHFSPFNSRNFNLGNSNFSVSVNGVLILTKFRTELTLVKEFILMVDKFHLDITFDPLGNNGFAFINAIEVFSAPVDLIVDSGAKSISVGGIQEFKNLSSQILETVHRINVGGSKLTPFNDTLWRNWVPDEDFLSIKSSAKTVTATQIPNYQKGGASKEVAPDNVYMTAQEMNRGNLPINSVFNLTWGFPVDSRGGARHFVRLHFCDIVSLSLNQLYFNVYINGFLAYKDLDLSSLSFRVLASPFYADFVVDSDRSGVLEISVGPSDLSTSLRKNAILNGVEIMKIVNPVGQKLSSKKKNIWVWICLIVGGLIVSCCGILAILILLKLRKKTRAKTRQAESIGWTPLRVHGSSHSKLSEGTNYVNKLKIPFLELQSRTNNFDKSLIIGSGGFGIVYKAVLRDNIKVAVKRCVPGSRQGLPEFQSEITILSKIRHRHLVSLVGYCEEQSEMILVYEYMEKGPLKNHLYGSNLPPLSWKQRLEICIGAARGLHYLHTGSAQGIIHRDVKSTNILLDESNLAKVADFGLSRSGPCLSETHVSTGVKGSFGYLDPEYFRRQQLTDKSDVYSFGVVLFEVLCARPAVDPLLGREEVNLGEWAVQWQRKGLLKKIVDPRIADQIKPGSLKKYGDAAEKCLADYGVDRPTMGDVLWNLEYALQIQETESVDAGSMGQAGAPEIVSGAGSSNVEGSLSGSRTKQVFSQLLTNDGRK</sequence>
<name>A0ACB9HXK2_9ASTR</name>
<comment type="caution">
    <text evidence="1">The sequence shown here is derived from an EMBL/GenBank/DDBJ whole genome shotgun (WGS) entry which is preliminary data.</text>
</comment>
<protein>
    <submittedName>
        <fullName evidence="1">Uncharacterized protein</fullName>
    </submittedName>
</protein>
<accession>A0ACB9HXK2</accession>
<evidence type="ECO:0000313" key="1">
    <source>
        <dbReference type="EMBL" id="KAI3800188.1"/>
    </source>
</evidence>